<accession>A0A2T4TYR0</accession>
<organism evidence="2 3">
    <name type="scientific">Candidatus Methylomirabilis limnetica</name>
    <dbReference type="NCBI Taxonomy" id="2033718"/>
    <lineage>
        <taxon>Bacteria</taxon>
        <taxon>Candidatus Methylomirabilota</taxon>
        <taxon>Candidatus Methylomirabilia</taxon>
        <taxon>Candidatus Methylomirabilales</taxon>
        <taxon>Candidatus Methylomirabilaceae</taxon>
        <taxon>Candidatus Methylomirabilis</taxon>
    </lineage>
</organism>
<evidence type="ECO:0000313" key="3">
    <source>
        <dbReference type="Proteomes" id="UP000241436"/>
    </source>
</evidence>
<name>A0A2T4TYR0_9BACT</name>
<dbReference type="AlphaFoldDB" id="A0A2T4TYR0"/>
<proteinExistence type="predicted"/>
<gene>
    <name evidence="2" type="ORF">CLG94_06315</name>
</gene>
<feature type="coiled-coil region" evidence="1">
    <location>
        <begin position="113"/>
        <end position="158"/>
    </location>
</feature>
<evidence type="ECO:0000313" key="2">
    <source>
        <dbReference type="EMBL" id="PTL36265.1"/>
    </source>
</evidence>
<dbReference type="EMBL" id="NVQC01000017">
    <property type="protein sequence ID" value="PTL36265.1"/>
    <property type="molecule type" value="Genomic_DNA"/>
</dbReference>
<protein>
    <submittedName>
        <fullName evidence="2">Uncharacterized protein</fullName>
    </submittedName>
</protein>
<evidence type="ECO:0000256" key="1">
    <source>
        <dbReference type="SAM" id="Coils"/>
    </source>
</evidence>
<keyword evidence="1" id="KW-0175">Coiled coil</keyword>
<dbReference type="Proteomes" id="UP000241436">
    <property type="component" value="Unassembled WGS sequence"/>
</dbReference>
<reference evidence="3" key="2">
    <citation type="journal article" date="2018" name="Environ. Microbiol.">
        <title>Bloom of a denitrifying methanotroph, 'Candidatus Methylomirabilis limnetica', in a deep stratified lake.</title>
        <authorList>
            <person name="Graf J.S."/>
            <person name="Mayr M.J."/>
            <person name="Marchant H.K."/>
            <person name="Tienken D."/>
            <person name="Hach P.F."/>
            <person name="Brand A."/>
            <person name="Schubert C.J."/>
            <person name="Kuypers M.M."/>
            <person name="Milucka J."/>
        </authorList>
    </citation>
    <scope>NUCLEOTIDE SEQUENCE [LARGE SCALE GENOMIC DNA]</scope>
    <source>
        <strain evidence="3">Zug</strain>
    </source>
</reference>
<reference evidence="2 3" key="1">
    <citation type="submission" date="2017-09" db="EMBL/GenBank/DDBJ databases">
        <title>Bloom of a denitrifying methanotroph, Candidatus Methylomirabilis limnetica, in a deep stratified lake.</title>
        <authorList>
            <person name="Graf J.S."/>
            <person name="Marchant H.K."/>
            <person name="Tienken D."/>
            <person name="Hach P.F."/>
            <person name="Brand A."/>
            <person name="Schubert C.J."/>
            <person name="Kuypers M.M."/>
            <person name="Milucka J."/>
        </authorList>
    </citation>
    <scope>NUCLEOTIDE SEQUENCE [LARGE SCALE GENOMIC DNA]</scope>
    <source>
        <strain evidence="2 3">Zug</strain>
    </source>
</reference>
<comment type="caution">
    <text evidence="2">The sequence shown here is derived from an EMBL/GenBank/DDBJ whole genome shotgun (WGS) entry which is preliminary data.</text>
</comment>
<sequence length="204" mass="22976">MGRGEEMALLAREVIASYEARVSSVEQIVESTHEMLGTFRSQREEMRAQLKEALARAASLRRRDFDAMMEGVLAHQREREEAVRGTMKHYLHEQRTLAATLREALARGEAQRVGGLKELLEEITARREEREREVKTLLAEFQGEQEELTRALQGLLSNGGPVRVKEFKATLRAIQSRCCAGRVNGGRDDGNPVRLLPGEGVRPL</sequence>
<feature type="coiled-coil region" evidence="1">
    <location>
        <begin position="36"/>
        <end position="63"/>
    </location>
</feature>
<keyword evidence="3" id="KW-1185">Reference proteome</keyword>